<feature type="transmembrane region" description="Helical" evidence="1">
    <location>
        <begin position="298"/>
        <end position="320"/>
    </location>
</feature>
<dbReference type="HOGENOM" id="CLU_703379_0_0_10"/>
<feature type="transmembrane region" description="Helical" evidence="1">
    <location>
        <begin position="327"/>
        <end position="347"/>
    </location>
</feature>
<feature type="transmembrane region" description="Helical" evidence="1">
    <location>
        <begin position="69"/>
        <end position="90"/>
    </location>
</feature>
<keyword evidence="1" id="KW-0812">Transmembrane</keyword>
<evidence type="ECO:0000313" key="2">
    <source>
        <dbReference type="EMBL" id="ACF13958.1"/>
    </source>
</evidence>
<feature type="transmembrane region" description="Helical" evidence="1">
    <location>
        <begin position="97"/>
        <end position="112"/>
    </location>
</feature>
<evidence type="ECO:0008006" key="4">
    <source>
        <dbReference type="Google" id="ProtNLM"/>
    </source>
</evidence>
<dbReference type="EMBL" id="CP001100">
    <property type="protein sequence ID" value="ACF13958.1"/>
    <property type="molecule type" value="Genomic_DNA"/>
</dbReference>
<feature type="transmembrane region" description="Helical" evidence="1">
    <location>
        <begin position="118"/>
        <end position="134"/>
    </location>
</feature>
<protein>
    <recommendedName>
        <fullName evidence="4">Glycosyltransferase RgtA/B/C/D-like domain-containing protein</fullName>
    </recommendedName>
</protein>
<evidence type="ECO:0000313" key="3">
    <source>
        <dbReference type="Proteomes" id="UP000001208"/>
    </source>
</evidence>
<keyword evidence="3" id="KW-1185">Reference proteome</keyword>
<keyword evidence="1" id="KW-0472">Membrane</keyword>
<keyword evidence="1" id="KW-1133">Transmembrane helix</keyword>
<name>B3QS13_CHLT3</name>
<feature type="transmembrane region" description="Helical" evidence="1">
    <location>
        <begin position="165"/>
        <end position="181"/>
    </location>
</feature>
<sequence length="392" mass="44045">MSRIFNIMPVRQLYAEQAIAGYEKTGVPLVSWDGSSFVPTANSDDKGMYFIFQKLSAWFGFSADEAITVFHLFFVIVAFLLALGGTMLYFQARASKFLAALVIVLLSAITLYRGDSYMMNSVFALSTVPLFLYFVEKKKPLWLFGFFIFVGAFAALAGFVRAHAATGTLIFLGVVLFFHYSATLKTKLLLLVGLFVGLISVNHYIASLFDARDAFLLKINPAYQEYMTTGHVFWHSIYIGLGYVSNPEIKAYQDEEGINKVRSLAPEVRYTSPKYEELLKYETLSFIRNYPGYFAANIFAKLGVIFVYLMVFANAGLLAAYFYRKPLVLDIAFAMAMGFNMLFGVLVVPRLNYLLGFACFAAMFGMYSINFALEKKSVQEVLGQFGLHQKAK</sequence>
<dbReference type="STRING" id="517418.Ctha_1499"/>
<feature type="transmembrane region" description="Helical" evidence="1">
    <location>
        <begin position="188"/>
        <end position="206"/>
    </location>
</feature>
<gene>
    <name evidence="2" type="ordered locus">Ctha_1499</name>
</gene>
<proteinExistence type="predicted"/>
<dbReference type="Proteomes" id="UP000001208">
    <property type="component" value="Chromosome"/>
</dbReference>
<dbReference type="RefSeq" id="WP_012500042.1">
    <property type="nucleotide sequence ID" value="NC_011026.1"/>
</dbReference>
<dbReference type="KEGG" id="cts:Ctha_1499"/>
<accession>B3QS13</accession>
<feature type="transmembrane region" description="Helical" evidence="1">
    <location>
        <begin position="353"/>
        <end position="373"/>
    </location>
</feature>
<evidence type="ECO:0000256" key="1">
    <source>
        <dbReference type="SAM" id="Phobius"/>
    </source>
</evidence>
<dbReference type="AlphaFoldDB" id="B3QS13"/>
<reference evidence="2 3" key="1">
    <citation type="submission" date="2008-06" db="EMBL/GenBank/DDBJ databases">
        <title>Complete sequence of Chloroherpeton thalassium ATCC 35110.</title>
        <authorList>
            <consortium name="US DOE Joint Genome Institute"/>
            <person name="Lucas S."/>
            <person name="Copeland A."/>
            <person name="Lapidus A."/>
            <person name="Glavina del Rio T."/>
            <person name="Dalin E."/>
            <person name="Tice H."/>
            <person name="Bruce D."/>
            <person name="Goodwin L."/>
            <person name="Pitluck S."/>
            <person name="Schmutz J."/>
            <person name="Larimer F."/>
            <person name="Land M."/>
            <person name="Hauser L."/>
            <person name="Kyrpides N."/>
            <person name="Mikhailova N."/>
            <person name="Liu Z."/>
            <person name="Li T."/>
            <person name="Zhao F."/>
            <person name="Overmann J."/>
            <person name="Bryant D.A."/>
            <person name="Richardson P."/>
        </authorList>
    </citation>
    <scope>NUCLEOTIDE SEQUENCE [LARGE SCALE GENOMIC DNA]</scope>
    <source>
        <strain evidence="3">ATCC 35110 / GB-78</strain>
    </source>
</reference>
<dbReference type="eggNOG" id="ENOG5033U80">
    <property type="taxonomic scope" value="Bacteria"/>
</dbReference>
<feature type="transmembrane region" description="Helical" evidence="1">
    <location>
        <begin position="141"/>
        <end position="159"/>
    </location>
</feature>
<dbReference type="OrthoDB" id="2369748at2"/>
<organism evidence="2 3">
    <name type="scientific">Chloroherpeton thalassium (strain ATCC 35110 / GB-78)</name>
    <dbReference type="NCBI Taxonomy" id="517418"/>
    <lineage>
        <taxon>Bacteria</taxon>
        <taxon>Pseudomonadati</taxon>
        <taxon>Chlorobiota</taxon>
        <taxon>Chlorobiia</taxon>
        <taxon>Chlorobiales</taxon>
        <taxon>Chloroherpetonaceae</taxon>
        <taxon>Chloroherpeton</taxon>
    </lineage>
</organism>